<dbReference type="GO" id="GO:0006261">
    <property type="term" value="P:DNA-templated DNA replication"/>
    <property type="evidence" value="ECO:0007669"/>
    <property type="project" value="UniProtKB-UniRule"/>
</dbReference>
<dbReference type="CDD" id="cd06127">
    <property type="entry name" value="DEDDh"/>
    <property type="match status" value="1"/>
</dbReference>
<dbReference type="InterPro" id="IPR036397">
    <property type="entry name" value="RNaseH_sf"/>
</dbReference>
<evidence type="ECO:0000256" key="5">
    <source>
        <dbReference type="ARBA" id="ARBA00022695"/>
    </source>
</evidence>
<dbReference type="EC" id="2.7.7.7" evidence="2 13"/>
<dbReference type="SUPFAM" id="SSF50249">
    <property type="entry name" value="Nucleic acid-binding proteins"/>
    <property type="match status" value="1"/>
</dbReference>
<dbReference type="Pfam" id="PF14480">
    <property type="entry name" value="DNA_pol3_a_NI"/>
    <property type="match status" value="1"/>
</dbReference>
<dbReference type="SUPFAM" id="SSF53098">
    <property type="entry name" value="Ribonuclease H-like"/>
    <property type="match status" value="1"/>
</dbReference>
<dbReference type="Gene3D" id="3.30.1900.20">
    <property type="match status" value="2"/>
</dbReference>
<evidence type="ECO:0000313" key="18">
    <source>
        <dbReference type="Proteomes" id="UP000051655"/>
    </source>
</evidence>
<keyword evidence="10 13" id="KW-0239">DNA-directed DNA polymerase</keyword>
<dbReference type="Pfam" id="PF02811">
    <property type="entry name" value="PHP"/>
    <property type="match status" value="2"/>
</dbReference>
<dbReference type="EMBL" id="JQBP01000006">
    <property type="protein sequence ID" value="KRN74770.1"/>
    <property type="molecule type" value="Genomic_DNA"/>
</dbReference>
<dbReference type="InterPro" id="IPR040982">
    <property type="entry name" value="DNA_pol3_finger"/>
</dbReference>
<dbReference type="InterPro" id="IPR003141">
    <property type="entry name" value="Pol/His_phosphatase_N"/>
</dbReference>
<dbReference type="InterPro" id="IPR029460">
    <property type="entry name" value="DNAPol_HHH"/>
</dbReference>
<organism evidence="17 18">
    <name type="scientific">Weissella kandleri</name>
    <dbReference type="NCBI Taxonomy" id="1616"/>
    <lineage>
        <taxon>Bacteria</taxon>
        <taxon>Bacillati</taxon>
        <taxon>Bacillota</taxon>
        <taxon>Bacilli</taxon>
        <taxon>Lactobacillales</taxon>
        <taxon>Lactobacillaceae</taxon>
        <taxon>Weissella</taxon>
    </lineage>
</organism>
<comment type="catalytic activity">
    <reaction evidence="11 13">
        <text>DNA(n) + a 2'-deoxyribonucleoside 5'-triphosphate = DNA(n+1) + diphosphate</text>
        <dbReference type="Rhea" id="RHEA:22508"/>
        <dbReference type="Rhea" id="RHEA-COMP:17339"/>
        <dbReference type="Rhea" id="RHEA-COMP:17340"/>
        <dbReference type="ChEBI" id="CHEBI:33019"/>
        <dbReference type="ChEBI" id="CHEBI:61560"/>
        <dbReference type="ChEBI" id="CHEBI:173112"/>
        <dbReference type="EC" id="2.7.7.7"/>
    </reaction>
</comment>
<dbReference type="Pfam" id="PF14579">
    <property type="entry name" value="HHH_6"/>
    <property type="match status" value="1"/>
</dbReference>
<dbReference type="SMART" id="SM00479">
    <property type="entry name" value="EXOIII"/>
    <property type="match status" value="1"/>
</dbReference>
<dbReference type="NCBIfam" id="TIGR01405">
    <property type="entry name" value="polC_Gram_pos"/>
    <property type="match status" value="1"/>
</dbReference>
<dbReference type="InterPro" id="IPR012337">
    <property type="entry name" value="RNaseH-like_sf"/>
</dbReference>
<dbReference type="STRING" id="1616.IV73_GL001178"/>
<keyword evidence="4 13" id="KW-0808">Transferase</keyword>
<evidence type="ECO:0000256" key="9">
    <source>
        <dbReference type="ARBA" id="ARBA00022839"/>
    </source>
</evidence>
<keyword evidence="5 13" id="KW-0548">Nucleotidyltransferase</keyword>
<reference evidence="17 18" key="1">
    <citation type="journal article" date="2015" name="Genome Announc.">
        <title>Expanding the biotechnology potential of lactobacilli through comparative genomics of 213 strains and associated genera.</title>
        <authorList>
            <person name="Sun Z."/>
            <person name="Harris H.M."/>
            <person name="McCann A."/>
            <person name="Guo C."/>
            <person name="Argimon S."/>
            <person name="Zhang W."/>
            <person name="Yang X."/>
            <person name="Jeffery I.B."/>
            <person name="Cooney J.C."/>
            <person name="Kagawa T.F."/>
            <person name="Liu W."/>
            <person name="Song Y."/>
            <person name="Salvetti E."/>
            <person name="Wrobel A."/>
            <person name="Rasinkangas P."/>
            <person name="Parkhill J."/>
            <person name="Rea M.C."/>
            <person name="O'Sullivan O."/>
            <person name="Ritari J."/>
            <person name="Douillard F.P."/>
            <person name="Paul Ross R."/>
            <person name="Yang R."/>
            <person name="Briner A.E."/>
            <person name="Felis G.E."/>
            <person name="de Vos W.M."/>
            <person name="Barrangou R."/>
            <person name="Klaenhammer T.R."/>
            <person name="Caufield P.W."/>
            <person name="Cui Y."/>
            <person name="Zhang H."/>
            <person name="O'Toole P.W."/>
        </authorList>
    </citation>
    <scope>NUCLEOTIDE SEQUENCE [LARGE SCALE GENOMIC DNA]</scope>
    <source>
        <strain evidence="17 18">DSM 20593</strain>
    </source>
</reference>
<keyword evidence="7 13" id="KW-0540">Nuclease</keyword>
<dbReference type="GO" id="GO:0005737">
    <property type="term" value="C:cytoplasm"/>
    <property type="evidence" value="ECO:0007669"/>
    <property type="project" value="UniProtKB-SubCell"/>
</dbReference>
<comment type="function">
    <text evidence="1 13">Required for replicative DNA synthesis. This DNA polymerase also exhibits 3' to 5' exonuclease activity.</text>
</comment>
<evidence type="ECO:0000256" key="1">
    <source>
        <dbReference type="ARBA" id="ARBA00003452"/>
    </source>
</evidence>
<evidence type="ECO:0000313" key="17">
    <source>
        <dbReference type="EMBL" id="KRN74770.1"/>
    </source>
</evidence>
<dbReference type="NCBIfam" id="TIGR00573">
    <property type="entry name" value="dnaq"/>
    <property type="match status" value="1"/>
</dbReference>
<dbReference type="InterPro" id="IPR044923">
    <property type="entry name" value="PolC_middle_finger_sf"/>
</dbReference>
<dbReference type="Pfam" id="PF07733">
    <property type="entry name" value="DNA_pol3_alpha"/>
    <property type="match status" value="1"/>
</dbReference>
<dbReference type="GO" id="GO:0003887">
    <property type="term" value="F:DNA-directed DNA polymerase activity"/>
    <property type="evidence" value="ECO:0007669"/>
    <property type="project" value="UniProtKB-UniRule"/>
</dbReference>
<evidence type="ECO:0000256" key="10">
    <source>
        <dbReference type="ARBA" id="ARBA00022932"/>
    </source>
</evidence>
<dbReference type="InterPro" id="IPR013520">
    <property type="entry name" value="Ribonucl_H"/>
</dbReference>
<dbReference type="InterPro" id="IPR012340">
    <property type="entry name" value="NA-bd_OB-fold"/>
</dbReference>
<keyword evidence="9 13" id="KW-0269">Exonuclease</keyword>
<evidence type="ECO:0000256" key="2">
    <source>
        <dbReference type="ARBA" id="ARBA00012417"/>
    </source>
</evidence>
<feature type="region of interest" description="Disordered" evidence="14">
    <location>
        <begin position="202"/>
        <end position="226"/>
    </location>
</feature>
<name>A0A0R2JBU8_9LACO</name>
<dbReference type="NCBIfam" id="NF001688">
    <property type="entry name" value="PRK00448.1"/>
    <property type="match status" value="1"/>
</dbReference>
<evidence type="ECO:0000256" key="14">
    <source>
        <dbReference type="SAM" id="MobiDB-lite"/>
    </source>
</evidence>
<keyword evidence="3 13" id="KW-0963">Cytoplasm</keyword>
<evidence type="ECO:0000256" key="13">
    <source>
        <dbReference type="HAMAP-Rule" id="MF_00356"/>
    </source>
</evidence>
<dbReference type="Gene3D" id="2.40.50.140">
    <property type="entry name" value="Nucleic acid-binding proteins"/>
    <property type="match status" value="1"/>
</dbReference>
<evidence type="ECO:0000259" key="15">
    <source>
        <dbReference type="SMART" id="SM00479"/>
    </source>
</evidence>
<dbReference type="CDD" id="cd07435">
    <property type="entry name" value="PHP_PolIIIA_POLC"/>
    <property type="match status" value="1"/>
</dbReference>
<accession>A0A0R2JBU8</accession>
<proteinExistence type="inferred from homology"/>
<comment type="caution">
    <text evidence="17">The sequence shown here is derived from an EMBL/GenBank/DDBJ whole genome shotgun (WGS) entry which is preliminary data.</text>
</comment>
<dbReference type="PANTHER" id="PTHR32294:SF5">
    <property type="entry name" value="DNA POLYMERASE III POLC-TYPE"/>
    <property type="match status" value="1"/>
</dbReference>
<dbReference type="SMART" id="SM00481">
    <property type="entry name" value="POLIIIAc"/>
    <property type="match status" value="1"/>
</dbReference>
<dbReference type="GO" id="GO:0008408">
    <property type="term" value="F:3'-5' exonuclease activity"/>
    <property type="evidence" value="ECO:0007669"/>
    <property type="project" value="UniProtKB-UniRule"/>
</dbReference>
<dbReference type="InterPro" id="IPR011708">
    <property type="entry name" value="DNA_pol3_alpha_NTPase_dom"/>
</dbReference>
<comment type="similarity">
    <text evidence="13">Belongs to the DNA polymerase type-C family. PolC subfamily.</text>
</comment>
<dbReference type="InterPro" id="IPR004013">
    <property type="entry name" value="PHP_dom"/>
</dbReference>
<dbReference type="InterPro" id="IPR006308">
    <property type="entry name" value="Pol_III_a_PolC-type_gram_pos"/>
</dbReference>
<dbReference type="RefSeq" id="WP_057756170.1">
    <property type="nucleotide sequence ID" value="NZ_JQBP01000006.1"/>
</dbReference>
<evidence type="ECO:0000256" key="11">
    <source>
        <dbReference type="ARBA" id="ARBA00049244"/>
    </source>
</evidence>
<keyword evidence="18" id="KW-1185">Reference proteome</keyword>
<comment type="subcellular location">
    <subcellularLocation>
        <location evidence="13">Cytoplasm</location>
    </subcellularLocation>
</comment>
<dbReference type="Gene3D" id="3.30.420.10">
    <property type="entry name" value="Ribonuclease H-like superfamily/Ribonuclease H"/>
    <property type="match status" value="1"/>
</dbReference>
<evidence type="ECO:0000256" key="3">
    <source>
        <dbReference type="ARBA" id="ARBA00022490"/>
    </source>
</evidence>
<dbReference type="GO" id="GO:0003677">
    <property type="term" value="F:DNA binding"/>
    <property type="evidence" value="ECO:0007669"/>
    <property type="project" value="UniProtKB-UniRule"/>
</dbReference>
<dbReference type="PATRIC" id="fig|1616.3.peg.1211"/>
<dbReference type="CDD" id="cd04484">
    <property type="entry name" value="polC_OBF"/>
    <property type="match status" value="1"/>
</dbReference>
<evidence type="ECO:0000259" key="16">
    <source>
        <dbReference type="SMART" id="SM00481"/>
    </source>
</evidence>
<protein>
    <recommendedName>
        <fullName evidence="12 13">DNA polymerase III PolC-type</fullName>
        <shortName evidence="13">PolIII</shortName>
        <ecNumber evidence="2 13">2.7.7.7</ecNumber>
    </recommendedName>
</protein>
<sequence length="1524" mass="170636">MGLNTAEQFQVLAQQLKFENIPDGFQQAELERLIVHEQSKIWQFQIGLLELPKVNETVEFSQRLQREFEMIAQTSWHFDLKKQPQLAEIYAYWPWILAQHQNDQGAFRPAFQNVQTELTDQAIILKFNSTPWLQYAQNTGMQLINEQIQNLGVTAPVPFQLVLDQELVQASMAAGQRKRAEDEAALAQKAQAQMAEYQANVRKNQQAAEKAEDRQKSHMRSKVTDQSIGKGIPNNVVVTRMADVHMEADLVTFEGYVFDSEIRELRNGRKLAILKMSDYTDSFVLKKFLNQEAEEPWLQDLKNGGWYRVRGNIREDSFTHDLTMMFRDIEMIPGKKARKDPYQGAKKRVDLHVHSLMSTMNATNGISDYVQTAAGWDMPALAVTDTAGAQAFPEAAGAAKKINQKYQKQAEKQFAQEHEVDPSDEAAVKQLLQDEADEFADFKLKNQKHFKMIYGLELNLVDNTTPFALNPDDQILDTAEYVSFDVETTGLAPRYDKVIQLSAVKMQGGNVIGEFNEYVNPHEPLQPIIMEITHITDAMLENARDEAEVFADFKDFCGDAILVGHNVIDFDIPMLNTTYQRLGMPQVESVVIDTLPLARFLHPEMRRFTLSTLAKKLGIPLDHAHNAIYDATATGQVARKLIQDAKERYGVKTALDLNQHIAEGEPWRRGRPMHATVLVKNQVGVKNLYKMISTANVDYLDRVPKTPRAVLENYREGLLVGTGDASGEFFETLERKGPAAAKKVAEFYDYIEIQPTGNYSQELAREMIKGEERLHEIIADAVQIGAELNKPVVVTGDAHYLDPQDAIYRKILINSQGGANPLNRYPLPEVHFRTTQELLDDFAFLGSETAQAVVVNNTHLVADQIDDVEAIKTGNYPPNMPNAEEEIRAKTYATAHQMYGNPLPLQIEARIERELASIIGNGFSVIYLVAQRLVAKSNKDGYLVGSRGSVGSSLVALLVGITEVNALAPHYYSEAGEYVEFVDPRIYGSGYSIPLKNSPIDQTPLIGDGHNIPFETFLGFKGNKVPDIDLNFSGDYQPFAHNYMKSLFGENNVFRAGTIATVADKTAFGYVKAYERDLNEAVRKQKQKDLGIASLEDVHLSEEEVVSFKTAEIERLAAGSTGVKRTTGQHPAGILIVPDDMEIYDFTPIQYPADDVKAKWKTTHFDFHSIHDNILKMDILGHDDPTMIRALQDMSGIDPTTIPMNDEGVMSLFQSPDILGVKAENIFSKTGTLGVPEFGTEFVRGMLQETKPKTYADLLQISGLSHGTDVWRGNADELIEQGLADISTVIGTRDKIMTDLINWGVNSESAFQIMEKVRKGKGVSEAYQAELREAGVEEWYIESLQKIQYMFPLAHAAAYVLMALRIAYFKVYFPILYYAAYFSVRASNFDIVTMARGGQALKARITDIKAQGLDASAKDRDLVTVLEIANEATERGIAFGMVDLYKSDSEEWIIDGQRLIAPFNAVPSLGDNVAKRIIAARAEGEFLSKEDLAKRGGVSQSLMQFFEDNGVVDGMSDENQMALF</sequence>
<dbReference type="FunFam" id="3.30.420.10:FF:000045">
    <property type="entry name" value="3'-5' exonuclease DinG"/>
    <property type="match status" value="1"/>
</dbReference>
<dbReference type="Gene3D" id="6.10.140.1510">
    <property type="match status" value="1"/>
</dbReference>
<evidence type="ECO:0000256" key="12">
    <source>
        <dbReference type="ARBA" id="ARBA00070925"/>
    </source>
</evidence>
<dbReference type="HAMAP" id="MF_00356">
    <property type="entry name" value="DNApol_PolC"/>
    <property type="match status" value="1"/>
</dbReference>
<gene>
    <name evidence="13" type="primary">polC</name>
    <name evidence="17" type="ORF">IV73_GL001178</name>
</gene>
<keyword evidence="8 13" id="KW-0378">Hydrolase</keyword>
<dbReference type="InterPro" id="IPR006054">
    <property type="entry name" value="DnaQ"/>
</dbReference>
<dbReference type="Pfam" id="PF17657">
    <property type="entry name" value="DNA_pol3_finger"/>
    <property type="match status" value="1"/>
</dbReference>
<evidence type="ECO:0000256" key="4">
    <source>
        <dbReference type="ARBA" id="ARBA00022679"/>
    </source>
</evidence>
<dbReference type="InterPro" id="IPR004805">
    <property type="entry name" value="DnaE2/DnaE/PolC"/>
</dbReference>
<feature type="domain" description="Polymerase/histidinol phosphatase N-terminal" evidence="16">
    <location>
        <begin position="349"/>
        <end position="462"/>
    </location>
</feature>
<dbReference type="InterPro" id="IPR028112">
    <property type="entry name" value="DNA_PolC-type_N_I"/>
</dbReference>
<keyword evidence="6 13" id="KW-0235">DNA replication</keyword>
<feature type="domain" description="Exonuclease" evidence="15">
    <location>
        <begin position="480"/>
        <end position="647"/>
    </location>
</feature>
<evidence type="ECO:0000256" key="6">
    <source>
        <dbReference type="ARBA" id="ARBA00022705"/>
    </source>
</evidence>
<dbReference type="Proteomes" id="UP000051655">
    <property type="component" value="Unassembled WGS sequence"/>
</dbReference>
<dbReference type="OrthoDB" id="9804290at2"/>
<dbReference type="PANTHER" id="PTHR32294">
    <property type="entry name" value="DNA POLYMERASE III SUBUNIT ALPHA"/>
    <property type="match status" value="1"/>
</dbReference>
<dbReference type="Pfam" id="PF00929">
    <property type="entry name" value="RNase_T"/>
    <property type="match status" value="1"/>
</dbReference>
<evidence type="ECO:0000256" key="8">
    <source>
        <dbReference type="ARBA" id="ARBA00022801"/>
    </source>
</evidence>
<dbReference type="Gene3D" id="3.20.20.140">
    <property type="entry name" value="Metal-dependent hydrolases"/>
    <property type="match status" value="2"/>
</dbReference>
<dbReference type="Gene3D" id="1.10.150.700">
    <property type="entry name" value="PolC, middle finger domain"/>
    <property type="match status" value="1"/>
</dbReference>
<dbReference type="Gene3D" id="1.10.150.870">
    <property type="match status" value="1"/>
</dbReference>
<evidence type="ECO:0000256" key="7">
    <source>
        <dbReference type="ARBA" id="ARBA00022722"/>
    </source>
</evidence>